<dbReference type="InterPro" id="IPR035069">
    <property type="entry name" value="TTHA1013/TTHA0281-like"/>
</dbReference>
<dbReference type="SUPFAM" id="SSF143100">
    <property type="entry name" value="TTHA1013/TTHA0281-like"/>
    <property type="match status" value="1"/>
</dbReference>
<dbReference type="Pfam" id="PF15919">
    <property type="entry name" value="HicB_lk_antitox"/>
    <property type="match status" value="1"/>
</dbReference>
<dbReference type="InterPro" id="IPR031807">
    <property type="entry name" value="HicB-like"/>
</dbReference>
<accession>A0A6N9T5M4</accession>
<organism evidence="2 3">
    <name type="scientific">Jiella pacifica</name>
    <dbReference type="NCBI Taxonomy" id="2696469"/>
    <lineage>
        <taxon>Bacteria</taxon>
        <taxon>Pseudomonadati</taxon>
        <taxon>Pseudomonadota</taxon>
        <taxon>Alphaproteobacteria</taxon>
        <taxon>Hyphomicrobiales</taxon>
        <taxon>Aurantimonadaceae</taxon>
        <taxon>Jiella</taxon>
    </lineage>
</organism>
<dbReference type="Proteomes" id="UP000469011">
    <property type="component" value="Unassembled WGS sequence"/>
</dbReference>
<evidence type="ECO:0000313" key="3">
    <source>
        <dbReference type="Proteomes" id="UP000469011"/>
    </source>
</evidence>
<protein>
    <submittedName>
        <fullName evidence="2">Type II toxin-antitoxin system HicB family antitoxin</fullName>
    </submittedName>
</protein>
<comment type="caution">
    <text evidence="2">The sequence shown here is derived from an EMBL/GenBank/DDBJ whole genome shotgun (WGS) entry which is preliminary data.</text>
</comment>
<keyword evidence="3" id="KW-1185">Reference proteome</keyword>
<gene>
    <name evidence="2" type="ORF">GTK09_19900</name>
</gene>
<dbReference type="EMBL" id="JAAAMG010000019">
    <property type="protein sequence ID" value="NDW06684.1"/>
    <property type="molecule type" value="Genomic_DNA"/>
</dbReference>
<evidence type="ECO:0000313" key="2">
    <source>
        <dbReference type="EMBL" id="NDW06684.1"/>
    </source>
</evidence>
<reference evidence="2 3" key="1">
    <citation type="submission" date="2020-01" db="EMBL/GenBank/DDBJ databases">
        <title>Jiella pacifica sp. nov.</title>
        <authorList>
            <person name="Xue Z."/>
            <person name="Zhu S."/>
            <person name="Chen J."/>
            <person name="Yang J."/>
        </authorList>
    </citation>
    <scope>NUCLEOTIDE SEQUENCE [LARGE SCALE GENOMIC DNA]</scope>
    <source>
        <strain evidence="2 3">40Bstr34</strain>
    </source>
</reference>
<sequence>MSDLALKTADGRPFDPSAYEVRLRPLTHDEGGGWFATIPDLPGCMGDGETEIEAITDVRAAALEWADAAIAAGEVLPAPSYEIQEAAE</sequence>
<evidence type="ECO:0000259" key="1">
    <source>
        <dbReference type="Pfam" id="PF15919"/>
    </source>
</evidence>
<name>A0A6N9T5M4_9HYPH</name>
<feature type="domain" description="HicB-like antitoxin of toxin-antitoxin system" evidence="1">
    <location>
        <begin position="28"/>
        <end position="80"/>
    </location>
</feature>
<proteinExistence type="predicted"/>
<dbReference type="Gene3D" id="3.30.160.250">
    <property type="match status" value="1"/>
</dbReference>
<dbReference type="AlphaFoldDB" id="A0A6N9T5M4"/>